<accession>A0AA40ESQ3</accession>
<dbReference type="Gene3D" id="4.10.240.10">
    <property type="entry name" value="Zn(2)-C6 fungal-type DNA-binding domain"/>
    <property type="match status" value="1"/>
</dbReference>
<dbReference type="Pfam" id="PF00172">
    <property type="entry name" value="Zn_clus"/>
    <property type="match status" value="1"/>
</dbReference>
<proteinExistence type="predicted"/>
<dbReference type="SMART" id="SM00066">
    <property type="entry name" value="GAL4"/>
    <property type="match status" value="1"/>
</dbReference>
<evidence type="ECO:0000259" key="8">
    <source>
        <dbReference type="PROSITE" id="PS50048"/>
    </source>
</evidence>
<comment type="subcellular location">
    <subcellularLocation>
        <location evidence="1">Nucleus</location>
    </subcellularLocation>
</comment>
<dbReference type="Pfam" id="PF11951">
    <property type="entry name" value="Fungal_trans_2"/>
    <property type="match status" value="1"/>
</dbReference>
<dbReference type="GO" id="GO:0008270">
    <property type="term" value="F:zinc ion binding"/>
    <property type="evidence" value="ECO:0007669"/>
    <property type="project" value="InterPro"/>
</dbReference>
<evidence type="ECO:0000313" key="9">
    <source>
        <dbReference type="EMBL" id="KAK0744804.1"/>
    </source>
</evidence>
<dbReference type="PROSITE" id="PS50048">
    <property type="entry name" value="ZN2_CY6_FUNGAL_2"/>
    <property type="match status" value="1"/>
</dbReference>
<keyword evidence="5" id="KW-0804">Transcription</keyword>
<keyword evidence="6" id="KW-0539">Nucleus</keyword>
<dbReference type="InterPro" id="IPR021858">
    <property type="entry name" value="Fun_TF"/>
</dbReference>
<gene>
    <name evidence="9" type="ORF">B0T21DRAFT_304544</name>
</gene>
<dbReference type="InterPro" id="IPR036864">
    <property type="entry name" value="Zn2-C6_fun-type_DNA-bd_sf"/>
</dbReference>
<dbReference type="PROSITE" id="PS00463">
    <property type="entry name" value="ZN2_CY6_FUNGAL_1"/>
    <property type="match status" value="1"/>
</dbReference>
<dbReference type="GO" id="GO:0045944">
    <property type="term" value="P:positive regulation of transcription by RNA polymerase II"/>
    <property type="evidence" value="ECO:0007669"/>
    <property type="project" value="TreeGrafter"/>
</dbReference>
<name>A0AA40ESQ3_9PEZI</name>
<evidence type="ECO:0000256" key="4">
    <source>
        <dbReference type="ARBA" id="ARBA00023125"/>
    </source>
</evidence>
<keyword evidence="4" id="KW-0238">DNA-binding</keyword>
<keyword evidence="10" id="KW-1185">Reference proteome</keyword>
<sequence length="516" mass="58618">MALKPEPLDDNFCMDVLKEAPITSILTADHSSAANPPRVKKPRGRPRKHPVMPTVGAAKKVRRSKTGCRTCRRRKKKCDEAKPRCMNCERNALLCEGYLEKQIWKSGKESLPLTPLRPIFDGLETLEDRIFWRHYNGYLSTVLTVEGDDKSAFKDMMVPIAVKHQGLMHSILSLASKHIDFDTPYGISILRDNPSTTLEALRKRSIYHHDEARQKFYADCKEPTAEGNGVLISARYGQILCFLLEAQAEGSPFGDHRIHLSIYRKLITTSTPNDPAFFSFISEFFEYHIYADELVHSALEPDCQTVSEGTYTHPQIHQPRLLGVADGLLDCLSRTTAIRNMMRRNMLAHTDLAVCWQDAAELDITIRGWVPHWPPGDCRKSVGYIYRQMVYIHLLRTLNPPSQTTAAIMPRPQAERLFEAVECSLALLNTLRPNDPGQRLLLLPCFIIGTASVLQEHQDAVRIAIKTLKGYTGMRNVDKVMSVLEEVWRLMSAGEWLAVWDWPEVARKMNLDFIPA</sequence>
<comment type="caution">
    <text evidence="9">The sequence shown here is derived from an EMBL/GenBank/DDBJ whole genome shotgun (WGS) entry which is preliminary data.</text>
</comment>
<evidence type="ECO:0000313" key="10">
    <source>
        <dbReference type="Proteomes" id="UP001172159"/>
    </source>
</evidence>
<organism evidence="9 10">
    <name type="scientific">Apiosordaria backusii</name>
    <dbReference type="NCBI Taxonomy" id="314023"/>
    <lineage>
        <taxon>Eukaryota</taxon>
        <taxon>Fungi</taxon>
        <taxon>Dikarya</taxon>
        <taxon>Ascomycota</taxon>
        <taxon>Pezizomycotina</taxon>
        <taxon>Sordariomycetes</taxon>
        <taxon>Sordariomycetidae</taxon>
        <taxon>Sordariales</taxon>
        <taxon>Lasiosphaeriaceae</taxon>
        <taxon>Apiosordaria</taxon>
    </lineage>
</organism>
<evidence type="ECO:0000256" key="3">
    <source>
        <dbReference type="ARBA" id="ARBA00023015"/>
    </source>
</evidence>
<dbReference type="AlphaFoldDB" id="A0AA40ESQ3"/>
<dbReference type="GO" id="GO:0005634">
    <property type="term" value="C:nucleus"/>
    <property type="evidence" value="ECO:0007669"/>
    <property type="project" value="UniProtKB-SubCell"/>
</dbReference>
<dbReference type="EMBL" id="JAUKTV010000002">
    <property type="protein sequence ID" value="KAK0744804.1"/>
    <property type="molecule type" value="Genomic_DNA"/>
</dbReference>
<dbReference type="GO" id="GO:0000976">
    <property type="term" value="F:transcription cis-regulatory region binding"/>
    <property type="evidence" value="ECO:0007669"/>
    <property type="project" value="TreeGrafter"/>
</dbReference>
<feature type="compositionally biased region" description="Basic residues" evidence="7">
    <location>
        <begin position="38"/>
        <end position="50"/>
    </location>
</feature>
<keyword evidence="3" id="KW-0805">Transcription regulation</keyword>
<dbReference type="SUPFAM" id="SSF57701">
    <property type="entry name" value="Zn2/Cys6 DNA-binding domain"/>
    <property type="match status" value="1"/>
</dbReference>
<dbReference type="InterPro" id="IPR001138">
    <property type="entry name" value="Zn2Cys6_DnaBD"/>
</dbReference>
<evidence type="ECO:0000256" key="5">
    <source>
        <dbReference type="ARBA" id="ARBA00023163"/>
    </source>
</evidence>
<dbReference type="PANTHER" id="PTHR37534:SF38">
    <property type="entry name" value="ZN(2)-C6 FUNGAL-TYPE DOMAIN-CONTAINING PROTEIN"/>
    <property type="match status" value="1"/>
</dbReference>
<reference evidence="9" key="1">
    <citation type="submission" date="2023-06" db="EMBL/GenBank/DDBJ databases">
        <title>Genome-scale phylogeny and comparative genomics of the fungal order Sordariales.</title>
        <authorList>
            <consortium name="Lawrence Berkeley National Laboratory"/>
            <person name="Hensen N."/>
            <person name="Bonometti L."/>
            <person name="Westerberg I."/>
            <person name="Brannstrom I.O."/>
            <person name="Guillou S."/>
            <person name="Cros-Aarteil S."/>
            <person name="Calhoun S."/>
            <person name="Haridas S."/>
            <person name="Kuo A."/>
            <person name="Mondo S."/>
            <person name="Pangilinan J."/>
            <person name="Riley R."/>
            <person name="Labutti K."/>
            <person name="Andreopoulos B."/>
            <person name="Lipzen A."/>
            <person name="Chen C."/>
            <person name="Yanf M."/>
            <person name="Daum C."/>
            <person name="Ng V."/>
            <person name="Clum A."/>
            <person name="Steindorff A."/>
            <person name="Ohm R."/>
            <person name="Martin F."/>
            <person name="Silar P."/>
            <person name="Natvig D."/>
            <person name="Lalanne C."/>
            <person name="Gautier V."/>
            <person name="Ament-Velasquez S.L."/>
            <person name="Kruys A."/>
            <person name="Hutchinson M.I."/>
            <person name="Powell A.J."/>
            <person name="Barry K."/>
            <person name="Miller A.N."/>
            <person name="Grigoriev I.V."/>
            <person name="Debuchy R."/>
            <person name="Gladieux P."/>
            <person name="Thoren M.H."/>
            <person name="Johannesson H."/>
        </authorList>
    </citation>
    <scope>NUCLEOTIDE SEQUENCE</scope>
    <source>
        <strain evidence="9">CBS 540.89</strain>
    </source>
</reference>
<protein>
    <submittedName>
        <fullName evidence="9">Fungal-specific transcription factor domain-containing protein</fullName>
    </submittedName>
</protein>
<evidence type="ECO:0000256" key="6">
    <source>
        <dbReference type="ARBA" id="ARBA00023242"/>
    </source>
</evidence>
<feature type="region of interest" description="Disordered" evidence="7">
    <location>
        <begin position="27"/>
        <end position="51"/>
    </location>
</feature>
<evidence type="ECO:0000256" key="2">
    <source>
        <dbReference type="ARBA" id="ARBA00022833"/>
    </source>
</evidence>
<keyword evidence="2" id="KW-0862">Zinc</keyword>
<feature type="domain" description="Zn(2)-C6 fungal-type" evidence="8">
    <location>
        <begin position="67"/>
        <end position="95"/>
    </location>
</feature>
<dbReference type="GO" id="GO:0000981">
    <property type="term" value="F:DNA-binding transcription factor activity, RNA polymerase II-specific"/>
    <property type="evidence" value="ECO:0007669"/>
    <property type="project" value="InterPro"/>
</dbReference>
<dbReference type="CDD" id="cd00067">
    <property type="entry name" value="GAL4"/>
    <property type="match status" value="1"/>
</dbReference>
<evidence type="ECO:0000256" key="7">
    <source>
        <dbReference type="SAM" id="MobiDB-lite"/>
    </source>
</evidence>
<dbReference type="PANTHER" id="PTHR37534">
    <property type="entry name" value="TRANSCRIPTIONAL ACTIVATOR PROTEIN UGA3"/>
    <property type="match status" value="1"/>
</dbReference>
<dbReference type="Proteomes" id="UP001172159">
    <property type="component" value="Unassembled WGS sequence"/>
</dbReference>
<evidence type="ECO:0000256" key="1">
    <source>
        <dbReference type="ARBA" id="ARBA00004123"/>
    </source>
</evidence>